<organism evidence="4 5">
    <name type="scientific">Lelliottia wanjuensis</name>
    <dbReference type="NCBI Taxonomy" id="3050585"/>
    <lineage>
        <taxon>Bacteria</taxon>
        <taxon>Pseudomonadati</taxon>
        <taxon>Pseudomonadota</taxon>
        <taxon>Gammaproteobacteria</taxon>
        <taxon>Enterobacterales</taxon>
        <taxon>Enterobacteriaceae</taxon>
        <taxon>Lelliottia</taxon>
    </lineage>
</organism>
<sequence>MMNKGQVMEDNENNGQSEEQPAVVTPIVLATEQDFSTFNLDSMLSGNTDFSCRILARELSALAEKDTESDANKRVYELMKAICSFHLRTDDPAQPWGPSWEGPTGRTYIPSDFRGEQNEILFAIVSKINNLPLRARIADVIWYNNKKRKEAAEIAIEAYADIIAKVESGELNGEDNNIKLSHIEAIFNRAMQISALTQKKGNVPTGLRKAFESVRKRAIDAKHYVIYERVTRLGCNKNLLEWAVIATEAKVIASTAEQDSYPEAVKKVWHLAATAFEKTGDNESRKLCLDNVVAQTLRMRDSVCQASAKAYWVSVAISELRAIGGRKERIAKLFEEQRFLQLESLDEISTFRTPINTEKEEKEIQEIYAQLSLSECLLQFAVEDFIIPEEILRAKADFKRKESLFSNLMSSVYTDNEGKVYAKTPSAQFNETPSEEWYKAEAIKTLDIFYQRLFYCFILPVRYSLSTRFSIEERHFENIVALSPFVPNSHHHIFALGFSRLFQGDYATSAYLLIPQLENSIRFYMLNLNRETSKMDNDLLQEDRSLSGMLENLRPELESVFGKELVNTIDLLFNYKPGPSLRHEIAHGKLSTQGCFSAAAIYACWVIYRLVCWPLADAWEDHIAPGIDEAE</sequence>
<evidence type="ECO:0000313" key="5">
    <source>
        <dbReference type="Proteomes" id="UP001223214"/>
    </source>
</evidence>
<reference evidence="4 5" key="1">
    <citation type="submission" date="2023-06" db="EMBL/GenBank/DDBJ databases">
        <title>Identification and characterization of antibiotic-resistant Gram-negative bacteria.</title>
        <authorList>
            <person name="Cho G.-S."/>
            <person name="Lee J."/>
            <person name="Tai E."/>
            <person name="Jeong S."/>
            <person name="Kim I."/>
            <person name="Kim B.-E."/>
            <person name="Jeong M.-I."/>
            <person name="Oh K.-K."/>
            <person name="Franz C.M.A.P."/>
        </authorList>
    </citation>
    <scope>NUCLEOTIDE SEQUENCE [LARGE SCALE GENOMIC DNA]</scope>
    <source>
        <strain evidence="4 5">V106_12</strain>
    </source>
</reference>
<gene>
    <name evidence="4" type="ORF">QQF32_03240</name>
</gene>
<dbReference type="InterPro" id="IPR055804">
    <property type="entry name" value="DUF7380"/>
</dbReference>
<proteinExistence type="predicted"/>
<dbReference type="InterPro" id="IPR025209">
    <property type="entry name" value="DUF4209"/>
</dbReference>
<dbReference type="EMBL" id="JASSOM010000005">
    <property type="protein sequence ID" value="MDK9362217.1"/>
    <property type="molecule type" value="Genomic_DNA"/>
</dbReference>
<protein>
    <recommendedName>
        <fullName evidence="6">DUF4209 domain-containing protein</fullName>
    </recommendedName>
</protein>
<evidence type="ECO:0000313" key="4">
    <source>
        <dbReference type="EMBL" id="MDK9362217.1"/>
    </source>
</evidence>
<feature type="domain" description="DUF4209" evidence="2">
    <location>
        <begin position="517"/>
        <end position="609"/>
    </location>
</feature>
<evidence type="ECO:0000259" key="3">
    <source>
        <dbReference type="Pfam" id="PF24098"/>
    </source>
</evidence>
<keyword evidence="5" id="KW-1185">Reference proteome</keyword>
<comment type="caution">
    <text evidence="4">The sequence shown here is derived from an EMBL/GenBank/DDBJ whole genome shotgun (WGS) entry which is preliminary data.</text>
</comment>
<dbReference type="Proteomes" id="UP001223214">
    <property type="component" value="Unassembled WGS sequence"/>
</dbReference>
<name>A0AAP4CZJ3_9ENTR</name>
<evidence type="ECO:0008006" key="6">
    <source>
        <dbReference type="Google" id="ProtNLM"/>
    </source>
</evidence>
<dbReference type="RefSeq" id="WP_285150202.1">
    <property type="nucleotide sequence ID" value="NZ_JASSOM010000005.1"/>
</dbReference>
<evidence type="ECO:0000256" key="1">
    <source>
        <dbReference type="SAM" id="MobiDB-lite"/>
    </source>
</evidence>
<dbReference type="Pfam" id="PF24098">
    <property type="entry name" value="DUF7380"/>
    <property type="match status" value="1"/>
</dbReference>
<feature type="region of interest" description="Disordered" evidence="1">
    <location>
        <begin position="1"/>
        <end position="21"/>
    </location>
</feature>
<accession>A0AAP4CZJ3</accession>
<feature type="domain" description="DUF7380" evidence="3">
    <location>
        <begin position="29"/>
        <end position="203"/>
    </location>
</feature>
<evidence type="ECO:0000259" key="2">
    <source>
        <dbReference type="Pfam" id="PF13910"/>
    </source>
</evidence>
<dbReference type="AlphaFoldDB" id="A0AAP4CZJ3"/>
<dbReference type="Pfam" id="PF13910">
    <property type="entry name" value="DUF4209"/>
    <property type="match status" value="1"/>
</dbReference>